<dbReference type="RefSeq" id="WP_248160437.1">
    <property type="nucleotide sequence ID" value="NZ_JAKZAJ010000006.1"/>
</dbReference>
<reference evidence="2" key="1">
    <citation type="journal article" date="2019" name="Int. J. Syst. Evol. Microbiol.">
        <title>The Global Catalogue of Microorganisms (GCM) 10K type strain sequencing project: providing services to taxonomists for standard genome sequencing and annotation.</title>
        <authorList>
            <consortium name="The Broad Institute Genomics Platform"/>
            <consortium name="The Broad Institute Genome Sequencing Center for Infectious Disease"/>
            <person name="Wu L."/>
            <person name="Ma J."/>
        </authorList>
    </citation>
    <scope>NUCLEOTIDE SEQUENCE [LARGE SCALE GENOMIC DNA]</scope>
    <source>
        <strain evidence="2">CGMCC 4.1799</strain>
    </source>
</reference>
<name>A0ABW0RNN7_9GAMM</name>
<protein>
    <recommendedName>
        <fullName evidence="3">ATP-binding protein</fullName>
    </recommendedName>
</protein>
<dbReference type="SUPFAM" id="SSF52540">
    <property type="entry name" value="P-loop containing nucleoside triphosphate hydrolases"/>
    <property type="match status" value="1"/>
</dbReference>
<accession>A0ABW0RNN7</accession>
<proteinExistence type="predicted"/>
<dbReference type="Proteomes" id="UP001596055">
    <property type="component" value="Unassembled WGS sequence"/>
</dbReference>
<evidence type="ECO:0000313" key="2">
    <source>
        <dbReference type="Proteomes" id="UP001596055"/>
    </source>
</evidence>
<evidence type="ECO:0000313" key="1">
    <source>
        <dbReference type="EMBL" id="MFC5546176.1"/>
    </source>
</evidence>
<gene>
    <name evidence="1" type="ORF">ACFPQA_14010</name>
</gene>
<dbReference type="InterPro" id="IPR036628">
    <property type="entry name" value="Clp_N_dom_sf"/>
</dbReference>
<evidence type="ECO:0008006" key="3">
    <source>
        <dbReference type="Google" id="ProtNLM"/>
    </source>
</evidence>
<organism evidence="1 2">
    <name type="scientific">Marinobacter koreensis</name>
    <dbReference type="NCBI Taxonomy" id="335974"/>
    <lineage>
        <taxon>Bacteria</taxon>
        <taxon>Pseudomonadati</taxon>
        <taxon>Pseudomonadota</taxon>
        <taxon>Gammaproteobacteria</taxon>
        <taxon>Pseudomonadales</taxon>
        <taxon>Marinobacteraceae</taxon>
        <taxon>Marinobacter</taxon>
    </lineage>
</organism>
<dbReference type="EMBL" id="JBHSNL010000004">
    <property type="protein sequence ID" value="MFC5546176.1"/>
    <property type="molecule type" value="Genomic_DNA"/>
</dbReference>
<sequence>MEDWQGCLAPEGQAALVKAREQVERRGGTVITAEDFLLALLDTEPGLTRFMVGRGVDLDELVRTIQCEQPIITEVGAEGALSSQLTYWLACAREIYLGPWLTWSHLLSALVRGTERLQGKAYVAVLETIGDWPVGDSGCLTPEPVTRGHVPITVTDSDWLALAEEIAVAFSANAGALFWLRGERGAGKSSWLNCLTPMLDRDYVLFDVRRESETHAVEWPKIPSGVDGDHSHAWPVLILDNTSPADLLEVVVARETATRELILRWAGPMLLLGPEGGPDDSVERLERQLGRTLESATLPACSRVQRQAILTSHQSRIEKSRSVELTPAAIRYACSRQNRTVSTPGGLLQWVERAAARLDLFARQGPGEAKVLAAQADTLRRQSLVAIARNQPVAPIEEALDALELQKAAAEVAWHERQREGTLRTLTVADLRQELERWVAARPGPVHYVHHCEQQQGESASAGSGNLHS</sequence>
<keyword evidence="2" id="KW-1185">Reference proteome</keyword>
<dbReference type="InterPro" id="IPR027417">
    <property type="entry name" value="P-loop_NTPase"/>
</dbReference>
<comment type="caution">
    <text evidence="1">The sequence shown here is derived from an EMBL/GenBank/DDBJ whole genome shotgun (WGS) entry which is preliminary data.</text>
</comment>
<dbReference type="Gene3D" id="1.10.1780.10">
    <property type="entry name" value="Clp, N-terminal domain"/>
    <property type="match status" value="1"/>
</dbReference>